<dbReference type="PaxDb" id="3880-AES88962"/>
<proteinExistence type="predicted"/>
<reference evidence="3" key="3">
    <citation type="submission" date="2015-04" db="UniProtKB">
        <authorList>
            <consortium name="EnsemblPlants"/>
        </authorList>
    </citation>
    <scope>IDENTIFICATION</scope>
    <source>
        <strain evidence="3">cv. Jemalong A17</strain>
    </source>
</reference>
<evidence type="ECO:0000313" key="3">
    <source>
        <dbReference type="EnsemblPlants" id="AES88962"/>
    </source>
</evidence>
<dbReference type="EMBL" id="CM001220">
    <property type="protein sequence ID" value="AES88962.1"/>
    <property type="molecule type" value="Genomic_DNA"/>
</dbReference>
<reference evidence="2 4" key="1">
    <citation type="journal article" date="2011" name="Nature">
        <title>The Medicago genome provides insight into the evolution of rhizobial symbioses.</title>
        <authorList>
            <person name="Young N.D."/>
            <person name="Debelle F."/>
            <person name="Oldroyd G.E."/>
            <person name="Geurts R."/>
            <person name="Cannon S.B."/>
            <person name="Udvardi M.K."/>
            <person name="Benedito V.A."/>
            <person name="Mayer K.F."/>
            <person name="Gouzy J."/>
            <person name="Schoof H."/>
            <person name="Van de Peer Y."/>
            <person name="Proost S."/>
            <person name="Cook D.R."/>
            <person name="Meyers B.C."/>
            <person name="Spannagl M."/>
            <person name="Cheung F."/>
            <person name="De Mita S."/>
            <person name="Krishnakumar V."/>
            <person name="Gundlach H."/>
            <person name="Zhou S."/>
            <person name="Mudge J."/>
            <person name="Bharti A.K."/>
            <person name="Murray J.D."/>
            <person name="Naoumkina M.A."/>
            <person name="Rosen B."/>
            <person name="Silverstein K.A."/>
            <person name="Tang H."/>
            <person name="Rombauts S."/>
            <person name="Zhao P.X."/>
            <person name="Zhou P."/>
            <person name="Barbe V."/>
            <person name="Bardou P."/>
            <person name="Bechner M."/>
            <person name="Bellec A."/>
            <person name="Berger A."/>
            <person name="Berges H."/>
            <person name="Bidwell S."/>
            <person name="Bisseling T."/>
            <person name="Choisne N."/>
            <person name="Couloux A."/>
            <person name="Denny R."/>
            <person name="Deshpande S."/>
            <person name="Dai X."/>
            <person name="Doyle J.J."/>
            <person name="Dudez A.M."/>
            <person name="Farmer A.D."/>
            <person name="Fouteau S."/>
            <person name="Franken C."/>
            <person name="Gibelin C."/>
            <person name="Gish J."/>
            <person name="Goldstein S."/>
            <person name="Gonzalez A.J."/>
            <person name="Green P.J."/>
            <person name="Hallab A."/>
            <person name="Hartog M."/>
            <person name="Hua A."/>
            <person name="Humphray S.J."/>
            <person name="Jeong D.H."/>
            <person name="Jing Y."/>
            <person name="Jocker A."/>
            <person name="Kenton S.M."/>
            <person name="Kim D.J."/>
            <person name="Klee K."/>
            <person name="Lai H."/>
            <person name="Lang C."/>
            <person name="Lin S."/>
            <person name="Macmil S.L."/>
            <person name="Magdelenat G."/>
            <person name="Matthews L."/>
            <person name="McCorrison J."/>
            <person name="Monaghan E.L."/>
            <person name="Mun J.H."/>
            <person name="Najar F.Z."/>
            <person name="Nicholson C."/>
            <person name="Noirot C."/>
            <person name="O'Bleness M."/>
            <person name="Paule C.R."/>
            <person name="Poulain J."/>
            <person name="Prion F."/>
            <person name="Qin B."/>
            <person name="Qu C."/>
            <person name="Retzel E.F."/>
            <person name="Riddle C."/>
            <person name="Sallet E."/>
            <person name="Samain S."/>
            <person name="Samson N."/>
            <person name="Sanders I."/>
            <person name="Saurat O."/>
            <person name="Scarpelli C."/>
            <person name="Schiex T."/>
            <person name="Segurens B."/>
            <person name="Severin A.J."/>
            <person name="Sherrier D.J."/>
            <person name="Shi R."/>
            <person name="Sims S."/>
            <person name="Singer S.R."/>
            <person name="Sinharoy S."/>
            <person name="Sterck L."/>
            <person name="Viollet A."/>
            <person name="Wang B.B."/>
            <person name="Wang K."/>
            <person name="Wang M."/>
            <person name="Wang X."/>
            <person name="Warfsmann J."/>
            <person name="Weissenbach J."/>
            <person name="White D.D."/>
            <person name="White J.D."/>
            <person name="Wiley G.B."/>
            <person name="Wincker P."/>
            <person name="Xing Y."/>
            <person name="Yang L."/>
            <person name="Yao Z."/>
            <person name="Ying F."/>
            <person name="Zhai J."/>
            <person name="Zhou L."/>
            <person name="Zuber A."/>
            <person name="Denarie J."/>
            <person name="Dixon R.A."/>
            <person name="May G.D."/>
            <person name="Schwartz D.C."/>
            <person name="Rogers J."/>
            <person name="Quetier F."/>
            <person name="Town C.D."/>
            <person name="Roe B.A."/>
        </authorList>
    </citation>
    <scope>NUCLEOTIDE SEQUENCE [LARGE SCALE GENOMIC DNA]</scope>
    <source>
        <strain evidence="2">A17</strain>
        <strain evidence="3 4">cv. Jemalong A17</strain>
    </source>
</reference>
<dbReference type="InterPro" id="IPR058517">
    <property type="entry name" value="DUF8204"/>
</dbReference>
<evidence type="ECO:0000259" key="1">
    <source>
        <dbReference type="Pfam" id="PF26631"/>
    </source>
</evidence>
<gene>
    <name evidence="2" type="ordered locus">MTR_4g065440</name>
</gene>
<dbReference type="HOGENOM" id="CLU_2100498_0_0_1"/>
<dbReference type="EnsemblPlants" id="AES88962">
    <property type="protein sequence ID" value="AES88962"/>
    <property type="gene ID" value="MTR_4g065440"/>
</dbReference>
<name>G7JDM6_MEDTR</name>
<reference evidence="2 4" key="2">
    <citation type="journal article" date="2014" name="BMC Genomics">
        <title>An improved genome release (version Mt4.0) for the model legume Medicago truncatula.</title>
        <authorList>
            <person name="Tang H."/>
            <person name="Krishnakumar V."/>
            <person name="Bidwell S."/>
            <person name="Rosen B."/>
            <person name="Chan A."/>
            <person name="Zhou S."/>
            <person name="Gentzbittel L."/>
            <person name="Childs K.L."/>
            <person name="Yandell M."/>
            <person name="Gundlach H."/>
            <person name="Mayer K.F."/>
            <person name="Schwartz D.C."/>
            <person name="Town C.D."/>
        </authorList>
    </citation>
    <scope>GENOME REANNOTATION</scope>
    <source>
        <strain evidence="3 4">cv. Jemalong A17</strain>
    </source>
</reference>
<dbReference type="Proteomes" id="UP000002051">
    <property type="component" value="Chromosome 4"/>
</dbReference>
<dbReference type="PANTHER" id="PTHR34566:SF2">
    <property type="entry name" value="ALTERED INHERITANCE OF MITOCHONDRIA PROTEIN"/>
    <property type="match status" value="1"/>
</dbReference>
<organism evidence="2 4">
    <name type="scientific">Medicago truncatula</name>
    <name type="common">Barrel medic</name>
    <name type="synonym">Medicago tribuloides</name>
    <dbReference type="NCBI Taxonomy" id="3880"/>
    <lineage>
        <taxon>Eukaryota</taxon>
        <taxon>Viridiplantae</taxon>
        <taxon>Streptophyta</taxon>
        <taxon>Embryophyta</taxon>
        <taxon>Tracheophyta</taxon>
        <taxon>Spermatophyta</taxon>
        <taxon>Magnoliopsida</taxon>
        <taxon>eudicotyledons</taxon>
        <taxon>Gunneridae</taxon>
        <taxon>Pentapetalae</taxon>
        <taxon>rosids</taxon>
        <taxon>fabids</taxon>
        <taxon>Fabales</taxon>
        <taxon>Fabaceae</taxon>
        <taxon>Papilionoideae</taxon>
        <taxon>50 kb inversion clade</taxon>
        <taxon>NPAAA clade</taxon>
        <taxon>Hologalegina</taxon>
        <taxon>IRL clade</taxon>
        <taxon>Trifolieae</taxon>
        <taxon>Medicago</taxon>
    </lineage>
</organism>
<dbReference type="PANTHER" id="PTHR34566">
    <property type="entry name" value="ALTERED INHERITANCE OF MITOCHONDRIA PROTEIN"/>
    <property type="match status" value="1"/>
</dbReference>
<keyword evidence="4" id="KW-1185">Reference proteome</keyword>
<evidence type="ECO:0000313" key="2">
    <source>
        <dbReference type="EMBL" id="AES88962.1"/>
    </source>
</evidence>
<feature type="domain" description="DUF8204" evidence="1">
    <location>
        <begin position="51"/>
        <end position="87"/>
    </location>
</feature>
<dbReference type="Pfam" id="PF26631">
    <property type="entry name" value="DUF8204"/>
    <property type="match status" value="1"/>
</dbReference>
<protein>
    <recommendedName>
        <fullName evidence="1">DUF8204 domain-containing protein</fullName>
    </recommendedName>
</protein>
<sequence>MSSEPTTFHRFLYGLNLGFVETQIKFRARRIRSPNSDSNLNPNPNLHCTTKGKLCKGCAYYSYVLKAKSKNLTCYGLSRTLHEELNLQIRKNGPATKQGPWCLILGYNPAFELLSF</sequence>
<dbReference type="AlphaFoldDB" id="G7JDM6"/>
<accession>G7JDM6</accession>
<evidence type="ECO:0000313" key="4">
    <source>
        <dbReference type="Proteomes" id="UP000002051"/>
    </source>
</evidence>